<evidence type="ECO:0000313" key="2">
    <source>
        <dbReference type="EMBL" id="GAB1315551.1"/>
    </source>
</evidence>
<keyword evidence="1" id="KW-0732">Signal</keyword>
<comment type="caution">
    <text evidence="2">The sequence shown here is derived from an EMBL/GenBank/DDBJ whole genome shotgun (WGS) entry which is preliminary data.</text>
</comment>
<dbReference type="EMBL" id="BAAFSV010000003">
    <property type="protein sequence ID" value="GAB1315551.1"/>
    <property type="molecule type" value="Genomic_DNA"/>
</dbReference>
<dbReference type="RefSeq" id="XP_070917282.1">
    <property type="nucleotide sequence ID" value="XM_071061181.1"/>
</dbReference>
<proteinExistence type="predicted"/>
<dbReference type="Proteomes" id="UP001628179">
    <property type="component" value="Unassembled WGS sequence"/>
</dbReference>
<feature type="signal peptide" evidence="1">
    <location>
        <begin position="1"/>
        <end position="19"/>
    </location>
</feature>
<feature type="chain" id="PRO_5045943635" evidence="1">
    <location>
        <begin position="20"/>
        <end position="95"/>
    </location>
</feature>
<accession>A0ABQ0GCT6</accession>
<reference evidence="2 3" key="1">
    <citation type="submission" date="2024-09" db="EMBL/GenBank/DDBJ databases">
        <title>Itraconazole resistance in Madurella fahalii resulting from another homologue of gene encoding cytochrome P450 14-alpha sterol demethylase (CYP51).</title>
        <authorList>
            <person name="Yoshioka I."/>
            <person name="Fahal A.H."/>
            <person name="Kaneko S."/>
            <person name="Yaguchi T."/>
        </authorList>
    </citation>
    <scope>NUCLEOTIDE SEQUENCE [LARGE SCALE GENOMIC DNA]</scope>
    <source>
        <strain evidence="2 3">IFM 68171</strain>
    </source>
</reference>
<dbReference type="GeneID" id="98176504"/>
<sequence>MKFSITAAAIAMLASQAHGYVTYWCTGDGVCDNSPGVGPTYDCGDKLNLGDYNSKRKRWGHGGDSLNREKFWGTGGFYDCCHAKGKGACYDVQNT</sequence>
<keyword evidence="3" id="KW-1185">Reference proteome</keyword>
<evidence type="ECO:0000256" key="1">
    <source>
        <dbReference type="SAM" id="SignalP"/>
    </source>
</evidence>
<evidence type="ECO:0000313" key="3">
    <source>
        <dbReference type="Proteomes" id="UP001628179"/>
    </source>
</evidence>
<gene>
    <name evidence="2" type="ORF">MFIFM68171_05761</name>
</gene>
<organism evidence="2 3">
    <name type="scientific">Madurella fahalii</name>
    <dbReference type="NCBI Taxonomy" id="1157608"/>
    <lineage>
        <taxon>Eukaryota</taxon>
        <taxon>Fungi</taxon>
        <taxon>Dikarya</taxon>
        <taxon>Ascomycota</taxon>
        <taxon>Pezizomycotina</taxon>
        <taxon>Sordariomycetes</taxon>
        <taxon>Sordariomycetidae</taxon>
        <taxon>Sordariales</taxon>
        <taxon>Sordariales incertae sedis</taxon>
        <taxon>Madurella</taxon>
    </lineage>
</organism>
<name>A0ABQ0GCT6_9PEZI</name>
<protein>
    <submittedName>
        <fullName evidence="2">Uncharacterized protein</fullName>
    </submittedName>
</protein>